<comment type="similarity">
    <text evidence="7">Belongs to the binding-protein-dependent transport system permease family.</text>
</comment>
<feature type="transmembrane region" description="Helical" evidence="7">
    <location>
        <begin position="28"/>
        <end position="51"/>
    </location>
</feature>
<evidence type="ECO:0000259" key="8">
    <source>
        <dbReference type="PROSITE" id="PS50928"/>
    </source>
</evidence>
<dbReference type="PROSITE" id="PS50928">
    <property type="entry name" value="ABC_TM1"/>
    <property type="match status" value="1"/>
</dbReference>
<dbReference type="InterPro" id="IPR035906">
    <property type="entry name" value="MetI-like_sf"/>
</dbReference>
<dbReference type="EMBL" id="JACCBH010000001">
    <property type="protein sequence ID" value="NYD53712.1"/>
    <property type="molecule type" value="Genomic_DNA"/>
</dbReference>
<dbReference type="InterPro" id="IPR000515">
    <property type="entry name" value="MetI-like"/>
</dbReference>
<organism evidence="9 10">
    <name type="scientific">Microbacterium pseudoresistens</name>
    <dbReference type="NCBI Taxonomy" id="640634"/>
    <lineage>
        <taxon>Bacteria</taxon>
        <taxon>Bacillati</taxon>
        <taxon>Actinomycetota</taxon>
        <taxon>Actinomycetes</taxon>
        <taxon>Micrococcales</taxon>
        <taxon>Microbacteriaceae</taxon>
        <taxon>Microbacterium</taxon>
    </lineage>
</organism>
<keyword evidence="6 7" id="KW-0472">Membrane</keyword>
<reference evidence="9 10" key="1">
    <citation type="submission" date="2020-07" db="EMBL/GenBank/DDBJ databases">
        <title>Sequencing the genomes of 1000 actinobacteria strains.</title>
        <authorList>
            <person name="Klenk H.-P."/>
        </authorList>
    </citation>
    <scope>NUCLEOTIDE SEQUENCE [LARGE SCALE GENOMIC DNA]</scope>
    <source>
        <strain evidence="9 10">DSM 22185</strain>
    </source>
</reference>
<evidence type="ECO:0000313" key="10">
    <source>
        <dbReference type="Proteomes" id="UP000552045"/>
    </source>
</evidence>
<evidence type="ECO:0000256" key="4">
    <source>
        <dbReference type="ARBA" id="ARBA00022692"/>
    </source>
</evidence>
<dbReference type="Proteomes" id="UP000552045">
    <property type="component" value="Unassembled WGS sequence"/>
</dbReference>
<dbReference type="CDD" id="cd06261">
    <property type="entry name" value="TM_PBP2"/>
    <property type="match status" value="1"/>
</dbReference>
<proteinExistence type="inferred from homology"/>
<dbReference type="Gene3D" id="1.10.3720.10">
    <property type="entry name" value="MetI-like"/>
    <property type="match status" value="1"/>
</dbReference>
<evidence type="ECO:0000256" key="5">
    <source>
        <dbReference type="ARBA" id="ARBA00022989"/>
    </source>
</evidence>
<feature type="domain" description="ABC transmembrane type-1" evidence="8">
    <location>
        <begin position="94"/>
        <end position="280"/>
    </location>
</feature>
<evidence type="ECO:0000256" key="7">
    <source>
        <dbReference type="RuleBase" id="RU363032"/>
    </source>
</evidence>
<name>A0A7Y9ETK6_9MICO</name>
<keyword evidence="5 7" id="KW-1133">Transmembrane helix</keyword>
<evidence type="ECO:0000256" key="3">
    <source>
        <dbReference type="ARBA" id="ARBA00022475"/>
    </source>
</evidence>
<sequence length="292" mass="30709">MSSPLASGAPVEAAPTNAPRTRRIRNDILLPTAASGLLVLFLVAILGPVLWPLSPDATDLSRALEAPSLSHPMGMDQNGRDVLARFIAGAGVSLFLGLIIALLGALIGGTLGLALGMTTAPWVAVVLRIMDATLAFPPLVLAMAVTVALGSGVWTASIGIVLTSIPFIARLVRSDVLRVRSATFIEAQDTLGSPRPRTVLFHVLPHVFPTLVIQTAANFGYAILTLAALGFLGLGAQIPMSEWGLMITEGQNYALTGQWWLAIYPGIGILIAVTSASMVADRLRTLLDPRRI</sequence>
<dbReference type="RefSeq" id="WP_179431480.1">
    <property type="nucleotide sequence ID" value="NZ_BAABLC010000007.1"/>
</dbReference>
<comment type="subcellular location">
    <subcellularLocation>
        <location evidence="1 7">Cell membrane</location>
        <topology evidence="1 7">Multi-pass membrane protein</topology>
    </subcellularLocation>
</comment>
<dbReference type="InterPro" id="IPR050366">
    <property type="entry name" value="BP-dependent_transpt_permease"/>
</dbReference>
<keyword evidence="3" id="KW-1003">Cell membrane</keyword>
<keyword evidence="4 7" id="KW-0812">Transmembrane</keyword>
<evidence type="ECO:0000256" key="6">
    <source>
        <dbReference type="ARBA" id="ARBA00023136"/>
    </source>
</evidence>
<keyword evidence="2 7" id="KW-0813">Transport</keyword>
<evidence type="ECO:0000256" key="1">
    <source>
        <dbReference type="ARBA" id="ARBA00004651"/>
    </source>
</evidence>
<comment type="caution">
    <text evidence="9">The sequence shown here is derived from an EMBL/GenBank/DDBJ whole genome shotgun (WGS) entry which is preliminary data.</text>
</comment>
<dbReference type="GO" id="GO:0055085">
    <property type="term" value="P:transmembrane transport"/>
    <property type="evidence" value="ECO:0007669"/>
    <property type="project" value="InterPro"/>
</dbReference>
<dbReference type="SUPFAM" id="SSF161098">
    <property type="entry name" value="MetI-like"/>
    <property type="match status" value="1"/>
</dbReference>
<protein>
    <submittedName>
        <fullName evidence="9">Peptide/nickel transport system permease protein</fullName>
    </submittedName>
</protein>
<accession>A0A7Y9ETK6</accession>
<dbReference type="GO" id="GO:0005886">
    <property type="term" value="C:plasma membrane"/>
    <property type="evidence" value="ECO:0007669"/>
    <property type="project" value="UniProtKB-SubCell"/>
</dbReference>
<feature type="transmembrane region" description="Helical" evidence="7">
    <location>
        <begin position="259"/>
        <end position="280"/>
    </location>
</feature>
<dbReference type="Pfam" id="PF00528">
    <property type="entry name" value="BPD_transp_1"/>
    <property type="match status" value="1"/>
</dbReference>
<evidence type="ECO:0000256" key="2">
    <source>
        <dbReference type="ARBA" id="ARBA00022448"/>
    </source>
</evidence>
<dbReference type="PANTHER" id="PTHR43386:SF1">
    <property type="entry name" value="D,D-DIPEPTIDE TRANSPORT SYSTEM PERMEASE PROTEIN DDPC-RELATED"/>
    <property type="match status" value="1"/>
</dbReference>
<keyword evidence="10" id="KW-1185">Reference proteome</keyword>
<evidence type="ECO:0000313" key="9">
    <source>
        <dbReference type="EMBL" id="NYD53712.1"/>
    </source>
</evidence>
<gene>
    <name evidence="9" type="ORF">BKA02_000767</name>
</gene>
<dbReference type="PANTHER" id="PTHR43386">
    <property type="entry name" value="OLIGOPEPTIDE TRANSPORT SYSTEM PERMEASE PROTEIN APPC"/>
    <property type="match status" value="1"/>
</dbReference>
<feature type="transmembrane region" description="Helical" evidence="7">
    <location>
        <begin position="82"/>
        <end position="115"/>
    </location>
</feature>
<feature type="transmembrane region" description="Helical" evidence="7">
    <location>
        <begin position="219"/>
        <end position="239"/>
    </location>
</feature>
<dbReference type="AlphaFoldDB" id="A0A7Y9ETK6"/>